<dbReference type="SMART" id="SM00248">
    <property type="entry name" value="ANK"/>
    <property type="match status" value="4"/>
</dbReference>
<dbReference type="AlphaFoldDB" id="A0A9W6G068"/>
<evidence type="ECO:0000256" key="2">
    <source>
        <dbReference type="ARBA" id="ARBA00023043"/>
    </source>
</evidence>
<keyword evidence="1" id="KW-0677">Repeat</keyword>
<proteinExistence type="predicted"/>
<reference evidence="4" key="1">
    <citation type="submission" date="2022-12" db="EMBL/GenBank/DDBJ databases">
        <title>Reference genome sequencing for broad-spectrum identification of bacterial and archaeal isolates by mass spectrometry.</title>
        <authorList>
            <person name="Sekiguchi Y."/>
            <person name="Tourlousse D.M."/>
        </authorList>
    </citation>
    <scope>NUCLEOTIDE SEQUENCE</scope>
    <source>
        <strain evidence="4">H2</strain>
    </source>
</reference>
<evidence type="ECO:0000313" key="5">
    <source>
        <dbReference type="Proteomes" id="UP001144352"/>
    </source>
</evidence>
<feature type="repeat" description="ANK" evidence="3">
    <location>
        <begin position="44"/>
        <end position="76"/>
    </location>
</feature>
<evidence type="ECO:0000256" key="3">
    <source>
        <dbReference type="PROSITE-ProRule" id="PRU00023"/>
    </source>
</evidence>
<sequence>MVENVNTKDKHGHTPLIEAAKTGDAETIRDLLNRGADMEARSEKGKTALHYAAANGKAAAIKTLLEAGAEVDPRDIEWHTPLMLAANYGCNECVETLLTAGADPLAKMKLGNTALTYAEANGHPDTLDLITKAQRAKAGNA</sequence>
<gene>
    <name evidence="4" type="ORF">GHYDROH2_16220</name>
</gene>
<evidence type="ECO:0000313" key="4">
    <source>
        <dbReference type="EMBL" id="GLI38121.1"/>
    </source>
</evidence>
<dbReference type="SUPFAM" id="SSF48403">
    <property type="entry name" value="Ankyrin repeat"/>
    <property type="match status" value="1"/>
</dbReference>
<dbReference type="InterPro" id="IPR051637">
    <property type="entry name" value="Ank_repeat_dom-contain_49"/>
</dbReference>
<feature type="repeat" description="ANK" evidence="3">
    <location>
        <begin position="11"/>
        <end position="43"/>
    </location>
</feature>
<dbReference type="PROSITE" id="PS50297">
    <property type="entry name" value="ANK_REP_REGION"/>
    <property type="match status" value="3"/>
</dbReference>
<accession>A0A9W6G068</accession>
<protein>
    <recommendedName>
        <fullName evidence="6">Ankyrin repeat domain-containing protein</fullName>
    </recommendedName>
</protein>
<dbReference type="Pfam" id="PF12796">
    <property type="entry name" value="Ank_2"/>
    <property type="match status" value="2"/>
</dbReference>
<keyword evidence="2 3" id="KW-0040">ANK repeat</keyword>
<dbReference type="PANTHER" id="PTHR24180">
    <property type="entry name" value="CYCLIN-DEPENDENT KINASE INHIBITOR 2C-RELATED"/>
    <property type="match status" value="1"/>
</dbReference>
<dbReference type="PROSITE" id="PS50088">
    <property type="entry name" value="ANK_REPEAT"/>
    <property type="match status" value="3"/>
</dbReference>
<comment type="caution">
    <text evidence="4">The sequence shown here is derived from an EMBL/GenBank/DDBJ whole genome shotgun (WGS) entry which is preliminary data.</text>
</comment>
<keyword evidence="5" id="KW-1185">Reference proteome</keyword>
<dbReference type="Gene3D" id="1.25.40.20">
    <property type="entry name" value="Ankyrin repeat-containing domain"/>
    <property type="match status" value="2"/>
</dbReference>
<dbReference type="RefSeq" id="WP_214186124.1">
    <property type="nucleotide sequence ID" value="NZ_BSDS01000001.1"/>
</dbReference>
<dbReference type="EMBL" id="BSDS01000001">
    <property type="protein sequence ID" value="GLI38121.1"/>
    <property type="molecule type" value="Genomic_DNA"/>
</dbReference>
<feature type="repeat" description="ANK" evidence="3">
    <location>
        <begin position="77"/>
        <end position="109"/>
    </location>
</feature>
<dbReference type="PRINTS" id="PR01415">
    <property type="entry name" value="ANKYRIN"/>
</dbReference>
<dbReference type="Proteomes" id="UP001144352">
    <property type="component" value="Unassembled WGS sequence"/>
</dbReference>
<dbReference type="InterPro" id="IPR036770">
    <property type="entry name" value="Ankyrin_rpt-contain_sf"/>
</dbReference>
<evidence type="ECO:0000256" key="1">
    <source>
        <dbReference type="ARBA" id="ARBA00022737"/>
    </source>
</evidence>
<name>A0A9W6G068_9BACT</name>
<dbReference type="InterPro" id="IPR002110">
    <property type="entry name" value="Ankyrin_rpt"/>
</dbReference>
<dbReference type="PANTHER" id="PTHR24180:SF45">
    <property type="entry name" value="POLY [ADP-RIBOSE] POLYMERASE TANKYRASE"/>
    <property type="match status" value="1"/>
</dbReference>
<evidence type="ECO:0008006" key="6">
    <source>
        <dbReference type="Google" id="ProtNLM"/>
    </source>
</evidence>
<organism evidence="4 5">
    <name type="scientific">Geobacter hydrogenophilus</name>
    <dbReference type="NCBI Taxonomy" id="40983"/>
    <lineage>
        <taxon>Bacteria</taxon>
        <taxon>Pseudomonadati</taxon>
        <taxon>Thermodesulfobacteriota</taxon>
        <taxon>Desulfuromonadia</taxon>
        <taxon>Geobacterales</taxon>
        <taxon>Geobacteraceae</taxon>
        <taxon>Geobacter</taxon>
    </lineage>
</organism>